<dbReference type="AlphaFoldDB" id="A0A6S6M0G3"/>
<reference evidence="2 3" key="1">
    <citation type="submission" date="2020-06" db="EMBL/GenBank/DDBJ databases">
        <title>Interaction of electrochemicaly active bacteria, Geobacter bremensis R4 on different carbon anode.</title>
        <authorList>
            <person name="Meng L."/>
            <person name="Yoshida N."/>
        </authorList>
    </citation>
    <scope>NUCLEOTIDE SEQUENCE [LARGE SCALE GENOMIC DNA]</scope>
    <source>
        <strain evidence="2 3">R4</strain>
    </source>
</reference>
<dbReference type="PANTHER" id="PTHR24220:SF86">
    <property type="entry name" value="ABC TRANSPORTER ABCH.1"/>
    <property type="match status" value="1"/>
</dbReference>
<dbReference type="GO" id="GO:0005886">
    <property type="term" value="C:plasma membrane"/>
    <property type="evidence" value="ECO:0007669"/>
    <property type="project" value="TreeGrafter"/>
</dbReference>
<evidence type="ECO:0000313" key="2">
    <source>
        <dbReference type="EMBL" id="BCG47807.1"/>
    </source>
</evidence>
<dbReference type="Gene3D" id="3.40.50.300">
    <property type="entry name" value="P-loop containing nucleotide triphosphate hydrolases"/>
    <property type="match status" value="1"/>
</dbReference>
<dbReference type="GO" id="GO:0016887">
    <property type="term" value="F:ATP hydrolysis activity"/>
    <property type="evidence" value="ECO:0007669"/>
    <property type="project" value="InterPro"/>
</dbReference>
<dbReference type="RefSeq" id="WP_185242649.1">
    <property type="nucleotide sequence ID" value="NZ_AP023213.1"/>
</dbReference>
<gene>
    <name evidence="2" type="ORF">GEOBRER4_n2656</name>
</gene>
<dbReference type="PANTHER" id="PTHR24220">
    <property type="entry name" value="IMPORT ATP-BINDING PROTEIN"/>
    <property type="match status" value="1"/>
</dbReference>
<evidence type="ECO:0000313" key="3">
    <source>
        <dbReference type="Proteomes" id="UP000515472"/>
    </source>
</evidence>
<organism evidence="2 3">
    <name type="scientific">Citrifermentans bremense</name>
    <dbReference type="NCBI Taxonomy" id="60035"/>
    <lineage>
        <taxon>Bacteria</taxon>
        <taxon>Pseudomonadati</taxon>
        <taxon>Thermodesulfobacteriota</taxon>
        <taxon>Desulfuromonadia</taxon>
        <taxon>Geobacterales</taxon>
        <taxon>Geobacteraceae</taxon>
        <taxon>Citrifermentans</taxon>
    </lineage>
</organism>
<keyword evidence="3" id="KW-1185">Reference proteome</keyword>
<evidence type="ECO:0000259" key="1">
    <source>
        <dbReference type="PROSITE" id="PS50893"/>
    </source>
</evidence>
<protein>
    <recommendedName>
        <fullName evidence="1">ABC transporter domain-containing protein</fullName>
    </recommendedName>
</protein>
<dbReference type="GO" id="GO:0022857">
    <property type="term" value="F:transmembrane transporter activity"/>
    <property type="evidence" value="ECO:0007669"/>
    <property type="project" value="TreeGrafter"/>
</dbReference>
<dbReference type="PROSITE" id="PS50893">
    <property type="entry name" value="ABC_TRANSPORTER_2"/>
    <property type="match status" value="1"/>
</dbReference>
<proteinExistence type="predicted"/>
<dbReference type="InterPro" id="IPR015854">
    <property type="entry name" value="ABC_transpr_LolD-like"/>
</dbReference>
<accession>A0A6S6M0G3</accession>
<dbReference type="SUPFAM" id="SSF52540">
    <property type="entry name" value="P-loop containing nucleoside triphosphate hydrolases"/>
    <property type="match status" value="1"/>
</dbReference>
<dbReference type="KEGG" id="gbn:GEOBRER4_25570"/>
<dbReference type="EMBL" id="AP023213">
    <property type="protein sequence ID" value="BCG47807.1"/>
    <property type="molecule type" value="Genomic_DNA"/>
</dbReference>
<dbReference type="InterPro" id="IPR003439">
    <property type="entry name" value="ABC_transporter-like_ATP-bd"/>
</dbReference>
<feature type="domain" description="ABC transporter" evidence="1">
    <location>
        <begin position="5"/>
        <end position="219"/>
    </location>
</feature>
<sequence>MEQAVKFENVVAGELLQPVSFSIPAGCKAAAITARQEENDLQARLMLALAKPLSGSVTVLGEPLERASNKALQALRRQVAVIYPSGGLISNLKVWENLVLPLEYFSVCPAGEIEERGMAALKRVGYEGDLMELPGHLSLYARRQVGIARAMLLNPRLVICNEVLTGLSGGQRSAVLALLEEFHRESPELTSLFLTADEDALRELQVDTRIVMKGSSAHG</sequence>
<name>A0A6S6M0G3_9BACT</name>
<dbReference type="Pfam" id="PF00005">
    <property type="entry name" value="ABC_tran"/>
    <property type="match status" value="1"/>
</dbReference>
<dbReference type="Proteomes" id="UP000515472">
    <property type="component" value="Chromosome"/>
</dbReference>
<dbReference type="InterPro" id="IPR027417">
    <property type="entry name" value="P-loop_NTPase"/>
</dbReference>
<dbReference type="GO" id="GO:0005524">
    <property type="term" value="F:ATP binding"/>
    <property type="evidence" value="ECO:0007669"/>
    <property type="project" value="InterPro"/>
</dbReference>